<feature type="region of interest" description="Disordered" evidence="2">
    <location>
        <begin position="1"/>
        <end position="31"/>
    </location>
</feature>
<feature type="region of interest" description="Disordered" evidence="2">
    <location>
        <begin position="366"/>
        <end position="442"/>
    </location>
</feature>
<feature type="compositionally biased region" description="Basic and acidic residues" evidence="2">
    <location>
        <begin position="374"/>
        <end position="407"/>
    </location>
</feature>
<reference evidence="3" key="1">
    <citation type="submission" date="2022-07" db="EMBL/GenBank/DDBJ databases">
        <title>Genome Sequence of Leucocoprinus birnbaumii.</title>
        <authorList>
            <person name="Buettner E."/>
        </authorList>
    </citation>
    <scope>NUCLEOTIDE SEQUENCE</scope>
    <source>
        <strain evidence="3">VT141</strain>
    </source>
</reference>
<feature type="compositionally biased region" description="Low complexity" evidence="2">
    <location>
        <begin position="8"/>
        <end position="18"/>
    </location>
</feature>
<dbReference type="SUPFAM" id="SSF52540">
    <property type="entry name" value="P-loop containing nucleoside triphosphate hydrolases"/>
    <property type="match status" value="1"/>
</dbReference>
<dbReference type="EMBL" id="JANIEX010000255">
    <property type="protein sequence ID" value="KAJ3570078.1"/>
    <property type="molecule type" value="Genomic_DNA"/>
</dbReference>
<accession>A0AAD5YSM4</accession>
<gene>
    <name evidence="3" type="ORF">NP233_g4640</name>
</gene>
<keyword evidence="1" id="KW-0175">Coiled coil</keyword>
<proteinExistence type="predicted"/>
<name>A0AAD5YSM4_9AGAR</name>
<evidence type="ECO:0000256" key="2">
    <source>
        <dbReference type="SAM" id="MobiDB-lite"/>
    </source>
</evidence>
<evidence type="ECO:0008006" key="5">
    <source>
        <dbReference type="Google" id="ProtNLM"/>
    </source>
</evidence>
<sequence>MREESEPSPESMSPQRSSTVNSTDTQQPASRRTGILRQLFHGHQRETVLWIETDHFRRDYGQIIDVERVDDPKTMRDEDLVIVMMGPTGAGKSTAIDPDSNRSMVSALRVKFGDKINVVLVDTPGFDDTSRSDLEILETIAEWFKTVPDGRGRISGIVYLHRITDPRMTHTVVKNFDMFQRLCGERFFEKVVLATTMWPEDSEPVSASSSLTAQPSPDLISREKDLIENYWGLMIERGSQYFRFTRTQESAWSIFNSLLRIQHENRLIHLVRIQEELVNQKKSIPRTTAGKRLHGFVQEVALRQTKVIEQLKAELLKSGGQDRMVIDSLLEDLSRLQEEKKRTKWEMDALDSSVFKRLTRLFTPNRRHSYSSETNHRGEANGEPHDLSHRIRHENGSQSLIKDDKRQRAAGAVYTESSGSTHTGPNVHPLTLTPTNSPDSGG</sequence>
<dbReference type="Gene3D" id="3.40.50.300">
    <property type="entry name" value="P-loop containing nucleotide triphosphate hydrolases"/>
    <property type="match status" value="1"/>
</dbReference>
<evidence type="ECO:0000313" key="4">
    <source>
        <dbReference type="Proteomes" id="UP001213000"/>
    </source>
</evidence>
<keyword evidence="4" id="KW-1185">Reference proteome</keyword>
<protein>
    <recommendedName>
        <fullName evidence="5">G domain-containing protein</fullName>
    </recommendedName>
</protein>
<feature type="compositionally biased region" description="Polar residues" evidence="2">
    <location>
        <begin position="415"/>
        <end position="424"/>
    </location>
</feature>
<dbReference type="AlphaFoldDB" id="A0AAD5YSM4"/>
<dbReference type="Proteomes" id="UP001213000">
    <property type="component" value="Unassembled WGS sequence"/>
</dbReference>
<feature type="coiled-coil region" evidence="1">
    <location>
        <begin position="326"/>
        <end position="353"/>
    </location>
</feature>
<evidence type="ECO:0000256" key="1">
    <source>
        <dbReference type="SAM" id="Coils"/>
    </source>
</evidence>
<organism evidence="3 4">
    <name type="scientific">Leucocoprinus birnbaumii</name>
    <dbReference type="NCBI Taxonomy" id="56174"/>
    <lineage>
        <taxon>Eukaryota</taxon>
        <taxon>Fungi</taxon>
        <taxon>Dikarya</taxon>
        <taxon>Basidiomycota</taxon>
        <taxon>Agaricomycotina</taxon>
        <taxon>Agaricomycetes</taxon>
        <taxon>Agaricomycetidae</taxon>
        <taxon>Agaricales</taxon>
        <taxon>Agaricineae</taxon>
        <taxon>Agaricaceae</taxon>
        <taxon>Leucocoprinus</taxon>
    </lineage>
</organism>
<evidence type="ECO:0000313" key="3">
    <source>
        <dbReference type="EMBL" id="KAJ3570078.1"/>
    </source>
</evidence>
<comment type="caution">
    <text evidence="3">The sequence shown here is derived from an EMBL/GenBank/DDBJ whole genome shotgun (WGS) entry which is preliminary data.</text>
</comment>
<dbReference type="InterPro" id="IPR027417">
    <property type="entry name" value="P-loop_NTPase"/>
</dbReference>
<feature type="compositionally biased region" description="Polar residues" evidence="2">
    <location>
        <begin position="19"/>
        <end position="30"/>
    </location>
</feature>
<feature type="compositionally biased region" description="Polar residues" evidence="2">
    <location>
        <begin position="432"/>
        <end position="442"/>
    </location>
</feature>